<dbReference type="PANTHER" id="PTHR14684">
    <property type="entry name" value="THIOREDOXIN DOMAIN-CONTAINING PROTEIN 15"/>
    <property type="match status" value="1"/>
</dbReference>
<evidence type="ECO:0000313" key="4">
    <source>
        <dbReference type="EMBL" id="CAH2000572.1"/>
    </source>
</evidence>
<dbReference type="InterPro" id="IPR013766">
    <property type="entry name" value="Thioredoxin_domain"/>
</dbReference>
<keyword evidence="2" id="KW-0732">Signal</keyword>
<feature type="chain" id="PRO_5040510621" description="Thioredoxin domain-containing protein" evidence="2">
    <location>
        <begin position="19"/>
        <end position="282"/>
    </location>
</feature>
<dbReference type="PANTHER" id="PTHR14684:SF2">
    <property type="entry name" value="THIOREDOXIN DOMAIN-CONTAINING PROTEIN 15"/>
    <property type="match status" value="1"/>
</dbReference>
<dbReference type="Proteomes" id="UP001152888">
    <property type="component" value="Unassembled WGS sequence"/>
</dbReference>
<sequence>MFWKVITCLLLWRVLAFCEEIICEKYENSTLENHEISTQLDGGVENVVTNITNINTNHTQDQEGTTANAEDTNKTQKCVPCLPGVFDRVVQITNDTELIKILQPDTKITDRETPALCVLVLFYSKYCPFSSMAAPHFNALPRAFPDIKMVAINAMIYHLFNTQNGIVGVPSLMLFHNGKSVAKFNRSEYTLEIFSEFVTKHTCIPAVEKSIVTSADFAGPVVSQPSKDSDFFLILSWVFIMLCSTFYFTKSKWWKWIVETVQRNWRESEAQLQHEHTDYFVN</sequence>
<name>A0A9P0PX71_ACAOB</name>
<reference evidence="4" key="1">
    <citation type="submission" date="2022-03" db="EMBL/GenBank/DDBJ databases">
        <authorList>
            <person name="Sayadi A."/>
        </authorList>
    </citation>
    <scope>NUCLEOTIDE SEQUENCE</scope>
</reference>
<protein>
    <recommendedName>
        <fullName evidence="3">Thioredoxin domain-containing protein</fullName>
    </recommendedName>
</protein>
<dbReference type="OrthoDB" id="1899781at2759"/>
<evidence type="ECO:0000313" key="5">
    <source>
        <dbReference type="Proteomes" id="UP001152888"/>
    </source>
</evidence>
<gene>
    <name evidence="4" type="ORF">ACAOBT_LOCUS25648</name>
</gene>
<dbReference type="GO" id="GO:0060271">
    <property type="term" value="P:cilium assembly"/>
    <property type="evidence" value="ECO:0007669"/>
    <property type="project" value="TreeGrafter"/>
</dbReference>
<dbReference type="AlphaFoldDB" id="A0A9P0PX71"/>
<keyword evidence="1" id="KW-1133">Transmembrane helix</keyword>
<evidence type="ECO:0000259" key="3">
    <source>
        <dbReference type="Pfam" id="PF00085"/>
    </source>
</evidence>
<organism evidence="4 5">
    <name type="scientific">Acanthoscelides obtectus</name>
    <name type="common">Bean weevil</name>
    <name type="synonym">Bruchus obtectus</name>
    <dbReference type="NCBI Taxonomy" id="200917"/>
    <lineage>
        <taxon>Eukaryota</taxon>
        <taxon>Metazoa</taxon>
        <taxon>Ecdysozoa</taxon>
        <taxon>Arthropoda</taxon>
        <taxon>Hexapoda</taxon>
        <taxon>Insecta</taxon>
        <taxon>Pterygota</taxon>
        <taxon>Neoptera</taxon>
        <taxon>Endopterygota</taxon>
        <taxon>Coleoptera</taxon>
        <taxon>Polyphaga</taxon>
        <taxon>Cucujiformia</taxon>
        <taxon>Chrysomeloidea</taxon>
        <taxon>Chrysomelidae</taxon>
        <taxon>Bruchinae</taxon>
        <taxon>Bruchini</taxon>
        <taxon>Acanthoscelides</taxon>
    </lineage>
</organism>
<dbReference type="Pfam" id="PF00085">
    <property type="entry name" value="Thioredoxin"/>
    <property type="match status" value="1"/>
</dbReference>
<dbReference type="InterPro" id="IPR036249">
    <property type="entry name" value="Thioredoxin-like_sf"/>
</dbReference>
<dbReference type="SUPFAM" id="SSF52833">
    <property type="entry name" value="Thioredoxin-like"/>
    <property type="match status" value="1"/>
</dbReference>
<feature type="transmembrane region" description="Helical" evidence="1">
    <location>
        <begin position="231"/>
        <end position="249"/>
    </location>
</feature>
<dbReference type="GO" id="GO:0005929">
    <property type="term" value="C:cilium"/>
    <property type="evidence" value="ECO:0007669"/>
    <property type="project" value="TreeGrafter"/>
</dbReference>
<keyword evidence="5" id="KW-1185">Reference proteome</keyword>
<dbReference type="InterPro" id="IPR042418">
    <property type="entry name" value="TXNDC15"/>
</dbReference>
<comment type="caution">
    <text evidence="4">The sequence shown here is derived from an EMBL/GenBank/DDBJ whole genome shotgun (WGS) entry which is preliminary data.</text>
</comment>
<feature type="domain" description="Thioredoxin" evidence="3">
    <location>
        <begin position="117"/>
        <end position="188"/>
    </location>
</feature>
<accession>A0A9P0PX71</accession>
<feature type="signal peptide" evidence="2">
    <location>
        <begin position="1"/>
        <end position="18"/>
    </location>
</feature>
<keyword evidence="1" id="KW-0472">Membrane</keyword>
<evidence type="ECO:0000256" key="1">
    <source>
        <dbReference type="SAM" id="Phobius"/>
    </source>
</evidence>
<evidence type="ECO:0000256" key="2">
    <source>
        <dbReference type="SAM" id="SignalP"/>
    </source>
</evidence>
<dbReference type="Gene3D" id="3.40.30.10">
    <property type="entry name" value="Glutaredoxin"/>
    <property type="match status" value="1"/>
</dbReference>
<dbReference type="EMBL" id="CAKOFQ010007412">
    <property type="protein sequence ID" value="CAH2000572.1"/>
    <property type="molecule type" value="Genomic_DNA"/>
</dbReference>
<proteinExistence type="predicted"/>
<keyword evidence="1" id="KW-0812">Transmembrane</keyword>